<proteinExistence type="predicted"/>
<dbReference type="GO" id="GO:0031624">
    <property type="term" value="F:ubiquitin conjugating enzyme binding"/>
    <property type="evidence" value="ECO:0000318"/>
    <property type="project" value="GO_Central"/>
</dbReference>
<evidence type="ECO:0000256" key="4">
    <source>
        <dbReference type="PROSITE-ProRule" id="PRU00175"/>
    </source>
</evidence>
<dbReference type="PROSITE" id="PS00518">
    <property type="entry name" value="ZF_RING_1"/>
    <property type="match status" value="1"/>
</dbReference>
<dbReference type="EMBL" id="AYRZ02000102">
    <property type="protein sequence ID" value="PHT62011.1"/>
    <property type="molecule type" value="Genomic_DNA"/>
</dbReference>
<keyword evidence="1" id="KW-0479">Metal-binding</keyword>
<dbReference type="InterPro" id="IPR056245">
    <property type="entry name" value="KH_DEAH11/12"/>
</dbReference>
<dbReference type="GO" id="GO:0006511">
    <property type="term" value="P:ubiquitin-dependent protein catabolic process"/>
    <property type="evidence" value="ECO:0000318"/>
    <property type="project" value="GO_Central"/>
</dbReference>
<dbReference type="Gramene" id="PHT62011">
    <property type="protein sequence ID" value="PHT62011"/>
    <property type="gene ID" value="T459_34127"/>
</dbReference>
<evidence type="ECO:0000256" key="1">
    <source>
        <dbReference type="ARBA" id="ARBA00022723"/>
    </source>
</evidence>
<reference evidence="7 8" key="1">
    <citation type="journal article" date="2014" name="Nat. Genet.">
        <title>Genome sequence of the hot pepper provides insights into the evolution of pungency in Capsicum species.</title>
        <authorList>
            <person name="Kim S."/>
            <person name="Park M."/>
            <person name="Yeom S.I."/>
            <person name="Kim Y.M."/>
            <person name="Lee J.M."/>
            <person name="Lee H.A."/>
            <person name="Seo E."/>
            <person name="Choi J."/>
            <person name="Cheong K."/>
            <person name="Kim K.T."/>
            <person name="Jung K."/>
            <person name="Lee G.W."/>
            <person name="Oh S.K."/>
            <person name="Bae C."/>
            <person name="Kim S.B."/>
            <person name="Lee H.Y."/>
            <person name="Kim S.Y."/>
            <person name="Kim M.S."/>
            <person name="Kang B.C."/>
            <person name="Jo Y.D."/>
            <person name="Yang H.B."/>
            <person name="Jeong H.J."/>
            <person name="Kang W.H."/>
            <person name="Kwon J.K."/>
            <person name="Shin C."/>
            <person name="Lim J.Y."/>
            <person name="Park J.H."/>
            <person name="Huh J.H."/>
            <person name="Kim J.S."/>
            <person name="Kim B.D."/>
            <person name="Cohen O."/>
            <person name="Paran I."/>
            <person name="Suh M.C."/>
            <person name="Lee S.B."/>
            <person name="Kim Y.K."/>
            <person name="Shin Y."/>
            <person name="Noh S.J."/>
            <person name="Park J."/>
            <person name="Seo Y.S."/>
            <person name="Kwon S.Y."/>
            <person name="Kim H.A."/>
            <person name="Park J.M."/>
            <person name="Kim H.J."/>
            <person name="Choi S.B."/>
            <person name="Bosland P.W."/>
            <person name="Reeves G."/>
            <person name="Jo S.H."/>
            <person name="Lee B.W."/>
            <person name="Cho H.T."/>
            <person name="Choi H.S."/>
            <person name="Lee M.S."/>
            <person name="Yu Y."/>
            <person name="Do Choi Y."/>
            <person name="Park B.S."/>
            <person name="van Deynze A."/>
            <person name="Ashrafi H."/>
            <person name="Hill T."/>
            <person name="Kim W.T."/>
            <person name="Pai H.S."/>
            <person name="Ahn H.K."/>
            <person name="Yeam I."/>
            <person name="Giovannoni J.J."/>
            <person name="Rose J.K."/>
            <person name="Sorensen I."/>
            <person name="Lee S.J."/>
            <person name="Kim R.W."/>
            <person name="Choi I.Y."/>
            <person name="Choi B.S."/>
            <person name="Lim J.S."/>
            <person name="Lee Y.H."/>
            <person name="Choi D."/>
        </authorList>
    </citation>
    <scope>NUCLEOTIDE SEQUENCE [LARGE SCALE GENOMIC DNA]</scope>
    <source>
        <strain evidence="8">cv. CM334</strain>
    </source>
</reference>
<dbReference type="GO" id="GO:0000151">
    <property type="term" value="C:ubiquitin ligase complex"/>
    <property type="evidence" value="ECO:0000318"/>
    <property type="project" value="GO_Central"/>
</dbReference>
<dbReference type="PROSITE" id="PS50089">
    <property type="entry name" value="ZF_RING_2"/>
    <property type="match status" value="1"/>
</dbReference>
<dbReference type="InterPro" id="IPR056246">
    <property type="entry name" value="KH_DEAH11/12_1st"/>
</dbReference>
<sequence length="323" mass="36901">MKEKANGVKREKTYNVNCKLERNDNGSYIVRISVTSIIVVAELRRPLALLMRGKIVQHMDITPTVVKLMFYRERINTMRTVHRETGSYIHLDKHSLHVRIFGSSDNVDRAEQRFINSLLALYESKQLEVHLRGGLLPPDQMKRNVITFGPNLSVLKEKSSFPTQTTGDKAHCVVCLCELEDPYRLKACTHAFCRSCLLEQCESAIKSQKGFLMCCLRSGFGEPFLLVDLKSLLSTAKLEELFRASLRSFVTTNAGTMVDMETYGMDETSKWIPLGDGQLIPSKNNKHWSENEQHRKGRSKMETHPQKEVTELEVPMAAGWEFF</sequence>
<dbReference type="GO" id="GO:0061630">
    <property type="term" value="F:ubiquitin protein ligase activity"/>
    <property type="evidence" value="ECO:0000318"/>
    <property type="project" value="GO_Central"/>
</dbReference>
<dbReference type="InterPro" id="IPR001841">
    <property type="entry name" value="Znf_RING"/>
</dbReference>
<keyword evidence="3" id="KW-0862">Zinc</keyword>
<dbReference type="InterPro" id="IPR056247">
    <property type="entry name" value="KH_DEAH11/12_2nd"/>
</dbReference>
<comment type="caution">
    <text evidence="7">The sequence shown here is derived from an EMBL/GenBank/DDBJ whole genome shotgun (WGS) entry which is preliminary data.</text>
</comment>
<evidence type="ECO:0000313" key="8">
    <source>
        <dbReference type="Proteomes" id="UP000222542"/>
    </source>
</evidence>
<dbReference type="Pfam" id="PF24471">
    <property type="entry name" value="KH_DEAH11"/>
    <property type="match status" value="1"/>
</dbReference>
<keyword evidence="2 4" id="KW-0863">Zinc-finger</keyword>
<dbReference type="Pfam" id="PF24638">
    <property type="entry name" value="KH_DEAH11_1st"/>
    <property type="match status" value="1"/>
</dbReference>
<evidence type="ECO:0000256" key="5">
    <source>
        <dbReference type="SAM" id="MobiDB-lite"/>
    </source>
</evidence>
<evidence type="ECO:0000256" key="2">
    <source>
        <dbReference type="ARBA" id="ARBA00022771"/>
    </source>
</evidence>
<evidence type="ECO:0000313" key="7">
    <source>
        <dbReference type="EMBL" id="PHT62011.1"/>
    </source>
</evidence>
<feature type="region of interest" description="Disordered" evidence="5">
    <location>
        <begin position="283"/>
        <end position="304"/>
    </location>
</feature>
<dbReference type="InterPro" id="IPR017907">
    <property type="entry name" value="Znf_RING_CS"/>
</dbReference>
<evidence type="ECO:0000256" key="3">
    <source>
        <dbReference type="ARBA" id="ARBA00022833"/>
    </source>
</evidence>
<gene>
    <name evidence="7" type="ORF">T459_34127</name>
</gene>
<feature type="domain" description="RING-type" evidence="6">
    <location>
        <begin position="172"/>
        <end position="214"/>
    </location>
</feature>
<protein>
    <recommendedName>
        <fullName evidence="6">RING-type domain-containing protein</fullName>
    </recommendedName>
</protein>
<feature type="compositionally biased region" description="Basic and acidic residues" evidence="5">
    <location>
        <begin position="287"/>
        <end position="304"/>
    </location>
</feature>
<dbReference type="Proteomes" id="UP000222542">
    <property type="component" value="Unassembled WGS sequence"/>
</dbReference>
<dbReference type="InterPro" id="IPR013083">
    <property type="entry name" value="Znf_RING/FYVE/PHD"/>
</dbReference>
<dbReference type="Gene3D" id="3.30.40.10">
    <property type="entry name" value="Zinc/RING finger domain, C3HC4 (zinc finger)"/>
    <property type="match status" value="1"/>
</dbReference>
<dbReference type="GO" id="GO:0005737">
    <property type="term" value="C:cytoplasm"/>
    <property type="evidence" value="ECO:0000318"/>
    <property type="project" value="GO_Central"/>
</dbReference>
<dbReference type="Pfam" id="PF24641">
    <property type="entry name" value="KH_DEAH11_2nd"/>
    <property type="match status" value="1"/>
</dbReference>
<dbReference type="STRING" id="4072.A0A2G2XXH0"/>
<organism evidence="7 8">
    <name type="scientific">Capsicum annuum</name>
    <name type="common">Capsicum pepper</name>
    <dbReference type="NCBI Taxonomy" id="4072"/>
    <lineage>
        <taxon>Eukaryota</taxon>
        <taxon>Viridiplantae</taxon>
        <taxon>Streptophyta</taxon>
        <taxon>Embryophyta</taxon>
        <taxon>Tracheophyta</taxon>
        <taxon>Spermatophyta</taxon>
        <taxon>Magnoliopsida</taxon>
        <taxon>eudicotyledons</taxon>
        <taxon>Gunneridae</taxon>
        <taxon>Pentapetalae</taxon>
        <taxon>asterids</taxon>
        <taxon>lamiids</taxon>
        <taxon>Solanales</taxon>
        <taxon>Solanaceae</taxon>
        <taxon>Solanoideae</taxon>
        <taxon>Capsiceae</taxon>
        <taxon>Capsicum</taxon>
    </lineage>
</organism>
<accession>A0A2G2XXH0</accession>
<evidence type="ECO:0000259" key="6">
    <source>
        <dbReference type="PROSITE" id="PS50089"/>
    </source>
</evidence>
<keyword evidence="8" id="KW-1185">Reference proteome</keyword>
<dbReference type="AlphaFoldDB" id="A0A2G2XXH0"/>
<name>A0A2G2XXH0_CAPAN</name>
<reference evidence="7 8" key="2">
    <citation type="journal article" date="2017" name="Genome Biol.">
        <title>New reference genome sequences of hot pepper reveal the massive evolution of plant disease-resistance genes by retroduplication.</title>
        <authorList>
            <person name="Kim S."/>
            <person name="Park J."/>
            <person name="Yeom S.I."/>
            <person name="Kim Y.M."/>
            <person name="Seo E."/>
            <person name="Kim K.T."/>
            <person name="Kim M.S."/>
            <person name="Lee J.M."/>
            <person name="Cheong K."/>
            <person name="Shin H.S."/>
            <person name="Kim S.B."/>
            <person name="Han K."/>
            <person name="Lee J."/>
            <person name="Park M."/>
            <person name="Lee H.A."/>
            <person name="Lee H.Y."/>
            <person name="Lee Y."/>
            <person name="Oh S."/>
            <person name="Lee J.H."/>
            <person name="Choi E."/>
            <person name="Choi E."/>
            <person name="Lee S.E."/>
            <person name="Jeon J."/>
            <person name="Kim H."/>
            <person name="Choi G."/>
            <person name="Song H."/>
            <person name="Lee J."/>
            <person name="Lee S.C."/>
            <person name="Kwon J.K."/>
            <person name="Lee H.Y."/>
            <person name="Koo N."/>
            <person name="Hong Y."/>
            <person name="Kim R.W."/>
            <person name="Kang W.H."/>
            <person name="Huh J.H."/>
            <person name="Kang B.C."/>
            <person name="Yang T.J."/>
            <person name="Lee Y.H."/>
            <person name="Bennetzen J.L."/>
            <person name="Choi D."/>
        </authorList>
    </citation>
    <scope>NUCLEOTIDE SEQUENCE [LARGE SCALE GENOMIC DNA]</scope>
    <source>
        <strain evidence="8">cv. CM334</strain>
    </source>
</reference>
<dbReference type="SUPFAM" id="SSF57850">
    <property type="entry name" value="RING/U-box"/>
    <property type="match status" value="1"/>
</dbReference>
<dbReference type="GO" id="GO:0008270">
    <property type="term" value="F:zinc ion binding"/>
    <property type="evidence" value="ECO:0007669"/>
    <property type="project" value="UniProtKB-KW"/>
</dbReference>